<dbReference type="Proteomes" id="UP001175211">
    <property type="component" value="Unassembled WGS sequence"/>
</dbReference>
<proteinExistence type="predicted"/>
<dbReference type="RefSeq" id="XP_060325276.1">
    <property type="nucleotide sequence ID" value="XM_060478198.1"/>
</dbReference>
<dbReference type="InterPro" id="IPR043128">
    <property type="entry name" value="Rev_trsase/Diguanyl_cyclase"/>
</dbReference>
<feature type="region of interest" description="Disordered" evidence="1">
    <location>
        <begin position="89"/>
        <end position="111"/>
    </location>
</feature>
<accession>A0AA39JLW9</accession>
<gene>
    <name evidence="2" type="ORF">EV420DRAFT_1648643</name>
</gene>
<dbReference type="SUPFAM" id="SSF56672">
    <property type="entry name" value="DNA/RNA polymerases"/>
    <property type="match status" value="1"/>
</dbReference>
<organism evidence="2 3">
    <name type="scientific">Armillaria tabescens</name>
    <name type="common">Ringless honey mushroom</name>
    <name type="synonym">Agaricus tabescens</name>
    <dbReference type="NCBI Taxonomy" id="1929756"/>
    <lineage>
        <taxon>Eukaryota</taxon>
        <taxon>Fungi</taxon>
        <taxon>Dikarya</taxon>
        <taxon>Basidiomycota</taxon>
        <taxon>Agaricomycotina</taxon>
        <taxon>Agaricomycetes</taxon>
        <taxon>Agaricomycetidae</taxon>
        <taxon>Agaricales</taxon>
        <taxon>Marasmiineae</taxon>
        <taxon>Physalacriaceae</taxon>
        <taxon>Desarmillaria</taxon>
    </lineage>
</organism>
<dbReference type="Gene3D" id="3.30.70.270">
    <property type="match status" value="1"/>
</dbReference>
<dbReference type="PANTHER" id="PTHR15503:SF22">
    <property type="entry name" value="TRANSPOSON TY3-I GAG POLYPROTEIN"/>
    <property type="match status" value="1"/>
</dbReference>
<protein>
    <submittedName>
        <fullName evidence="2">Uncharacterized protein</fullName>
    </submittedName>
</protein>
<dbReference type="PANTHER" id="PTHR15503">
    <property type="entry name" value="LDOC1 RELATED"/>
    <property type="match status" value="1"/>
</dbReference>
<keyword evidence="3" id="KW-1185">Reference proteome</keyword>
<dbReference type="CDD" id="cd00303">
    <property type="entry name" value="retropepsin_like"/>
    <property type="match status" value="1"/>
</dbReference>
<dbReference type="EMBL" id="JAUEPS010000052">
    <property type="protein sequence ID" value="KAK0444929.1"/>
    <property type="molecule type" value="Genomic_DNA"/>
</dbReference>
<evidence type="ECO:0000256" key="1">
    <source>
        <dbReference type="SAM" id="MobiDB-lite"/>
    </source>
</evidence>
<evidence type="ECO:0000313" key="3">
    <source>
        <dbReference type="Proteomes" id="UP001175211"/>
    </source>
</evidence>
<dbReference type="InterPro" id="IPR043502">
    <property type="entry name" value="DNA/RNA_pol_sf"/>
</dbReference>
<dbReference type="Gene3D" id="2.40.70.10">
    <property type="entry name" value="Acid Proteases"/>
    <property type="match status" value="1"/>
</dbReference>
<dbReference type="InterPro" id="IPR032567">
    <property type="entry name" value="RTL1-rel"/>
</dbReference>
<feature type="compositionally biased region" description="Polar residues" evidence="1">
    <location>
        <begin position="89"/>
        <end position="110"/>
    </location>
</feature>
<reference evidence="2" key="1">
    <citation type="submission" date="2023-06" db="EMBL/GenBank/DDBJ databases">
        <authorList>
            <consortium name="Lawrence Berkeley National Laboratory"/>
            <person name="Ahrendt S."/>
            <person name="Sahu N."/>
            <person name="Indic B."/>
            <person name="Wong-Bajracharya J."/>
            <person name="Merenyi Z."/>
            <person name="Ke H.-M."/>
            <person name="Monk M."/>
            <person name="Kocsube S."/>
            <person name="Drula E."/>
            <person name="Lipzen A."/>
            <person name="Balint B."/>
            <person name="Henrissat B."/>
            <person name="Andreopoulos B."/>
            <person name="Martin F.M."/>
            <person name="Harder C.B."/>
            <person name="Rigling D."/>
            <person name="Ford K.L."/>
            <person name="Foster G.D."/>
            <person name="Pangilinan J."/>
            <person name="Papanicolaou A."/>
            <person name="Barry K."/>
            <person name="LaButti K."/>
            <person name="Viragh M."/>
            <person name="Koriabine M."/>
            <person name="Yan M."/>
            <person name="Riley R."/>
            <person name="Champramary S."/>
            <person name="Plett K.L."/>
            <person name="Tsai I.J."/>
            <person name="Slot J."/>
            <person name="Sipos G."/>
            <person name="Plett J."/>
            <person name="Nagy L.G."/>
            <person name="Grigoriev I.V."/>
        </authorList>
    </citation>
    <scope>NUCLEOTIDE SEQUENCE</scope>
    <source>
        <strain evidence="2">CCBAS 213</strain>
    </source>
</reference>
<sequence>MDDMRLHLEEHMNDDLAKAYLKANHKGELANLKDIDKWIEKVHLLDKDIHKEASCGKHLFKVLLAENTTQTSGNATSVNKVARMTHAQTMASSNPDLSTATSDTKLSSNPKGCPPCLTDAEKELLIKHLGCFVCRQFYTDHIGSSCKTGNPDPTTYKTLTEANALAVKAMYEAQKKTFIAGMHAHQGESSALSDDENMIGDSSDASAGNEYIDPSKISSPALSSAVPVQVLIDHSSPTVLISAKFAIRLALKQRKLTRLIPFSSILDSSTAQTLNKCVRFRISKNSWTSHRIFAMICPTLHCDIILGTPFLYCNNVIIDHGSHSAFAAGSDINLLDSRHPLKTSMVPFMSPQEAHLTAVEERKHANKEVLAIRKALQVTCAPLLHELESLFVSSGLHERMHPFTSECDLPCRVAALHTRISSLAEEEKLSSLDTKAKTRFADRFPTELPHVTELPMTVYHWILMCPHTKISVSRPYSCPWKYHEAWKTLIDQHEQAGRIQPSSSEYALPSFIILKADPTVLPRWVNDFCLINAAMIPDNYLMFLISDILTDCGKGRYWGKIDMMNSFF</sequence>
<comment type="caution">
    <text evidence="2">The sequence shown here is derived from an EMBL/GenBank/DDBJ whole genome shotgun (WGS) entry which is preliminary data.</text>
</comment>
<evidence type="ECO:0000313" key="2">
    <source>
        <dbReference type="EMBL" id="KAK0444929.1"/>
    </source>
</evidence>
<dbReference type="Gene3D" id="3.10.10.10">
    <property type="entry name" value="HIV Type 1 Reverse Transcriptase, subunit A, domain 1"/>
    <property type="match status" value="1"/>
</dbReference>
<name>A0AA39JLW9_ARMTA</name>
<dbReference type="GeneID" id="85361746"/>
<dbReference type="AlphaFoldDB" id="A0AA39JLW9"/>
<dbReference type="InterPro" id="IPR021109">
    <property type="entry name" value="Peptidase_aspartic_dom_sf"/>
</dbReference>